<reference evidence="2" key="1">
    <citation type="journal article" date="2016" name="J. Zhejiang Univ. Sci. B">
        <title>Antibiotic resistance mechanisms of Myroides sp.</title>
        <authorList>
            <person name="Hu S."/>
            <person name="Yuan S."/>
            <person name="Qu H."/>
            <person name="Jiang T."/>
            <person name="Zhou Y."/>
            <person name="Wang M."/>
            <person name="Ming D."/>
        </authorList>
    </citation>
    <scope>NUCLEOTIDE SEQUENCE [LARGE SCALE GENOMIC DNA]</scope>
    <source>
        <strain evidence="2">PR63039</strain>
    </source>
</reference>
<dbReference type="AlphaFoldDB" id="A0AAI8G704"/>
<evidence type="ECO:0000313" key="2">
    <source>
        <dbReference type="Proteomes" id="UP000069030"/>
    </source>
</evidence>
<keyword evidence="1" id="KW-0614">Plasmid</keyword>
<sequence length="174" mass="20374">MSRKQLKSVKIFSDTHKEISKLSKASGTSIQDIFSYIVQNYIENGFELKVDNSKKILKINFIDEVNKLLKEQEERIKKSLIERTNTSIGFIKTLDKKVESTRRDIIFKIDPDDDTISHPLEFHYDFVIKNLLMLLKINGVEEKDLAVRLKDITTRDELEFFINSYNSIVSKRIN</sequence>
<dbReference type="KEGG" id="mod:AS202_19870"/>
<gene>
    <name evidence="1" type="ORF">AS202_19870</name>
</gene>
<protein>
    <submittedName>
        <fullName evidence="1">Uncharacterized protein</fullName>
    </submittedName>
</protein>
<evidence type="ECO:0000313" key="1">
    <source>
        <dbReference type="EMBL" id="ALU28441.1"/>
    </source>
</evidence>
<name>A0AAI8G704_9FLAO</name>
<accession>A0AAI8G704</accession>
<organism evidence="1 2">
    <name type="scientific">Myroides odoratimimus</name>
    <dbReference type="NCBI Taxonomy" id="76832"/>
    <lineage>
        <taxon>Bacteria</taxon>
        <taxon>Pseudomonadati</taxon>
        <taxon>Bacteroidota</taxon>
        <taxon>Flavobacteriia</taxon>
        <taxon>Flavobacteriales</taxon>
        <taxon>Flavobacteriaceae</taxon>
        <taxon>Myroides</taxon>
    </lineage>
</organism>
<dbReference type="EMBL" id="CP013691">
    <property type="protein sequence ID" value="ALU28441.1"/>
    <property type="molecule type" value="Genomic_DNA"/>
</dbReference>
<dbReference type="Proteomes" id="UP000069030">
    <property type="component" value="Plasmid p63039"/>
</dbReference>
<proteinExistence type="predicted"/>
<dbReference type="RefSeq" id="WP_058700086.1">
    <property type="nucleotide sequence ID" value="NZ_CP013691.1"/>
</dbReference>
<geneLocation type="plasmid" evidence="1 2">
    <name>p63039</name>
</geneLocation>